<sequence length="237" mass="26675">MLVSEKKMYRFSIPLRGWKDEDRPREKFLLKGAAALSDAELLAVLIGSGTRDRSAVTIGRQLLNKAENQLNSLARFSLEDLCNFKGIGQVKAVKIAAALELGRRRQQEPARQRTSIQSSKHVFELLHAVLGDLPHEEFWCIYLNNANRVMCYDQLSKGGITGTMVDIRLVYRQAIRISAVAIILAHNHPSGTLKPSESDIRLTRKLVEAGKHLDVQVLDHLIITEKAYFSFADEQLL</sequence>
<protein>
    <recommendedName>
        <fullName evidence="7">MPN domain-containing protein</fullName>
    </recommendedName>
</protein>
<name>A0A2S7KQS0_9FLAO</name>
<accession>A0A2S7KQS0</accession>
<evidence type="ECO:0000259" key="7">
    <source>
        <dbReference type="PROSITE" id="PS50249"/>
    </source>
</evidence>
<dbReference type="GO" id="GO:0006508">
    <property type="term" value="P:proteolysis"/>
    <property type="evidence" value="ECO:0007669"/>
    <property type="project" value="UniProtKB-KW"/>
</dbReference>
<keyword evidence="1" id="KW-0645">Protease</keyword>
<evidence type="ECO:0000256" key="2">
    <source>
        <dbReference type="ARBA" id="ARBA00022723"/>
    </source>
</evidence>
<dbReference type="InterPro" id="IPR010994">
    <property type="entry name" value="RuvA_2-like"/>
</dbReference>
<organism evidence="8 9">
    <name type="scientific">Aureitalea marina</name>
    <dbReference type="NCBI Taxonomy" id="930804"/>
    <lineage>
        <taxon>Bacteria</taxon>
        <taxon>Pseudomonadati</taxon>
        <taxon>Bacteroidota</taxon>
        <taxon>Flavobacteriia</taxon>
        <taxon>Flavobacteriales</taxon>
        <taxon>Flavobacteriaceae</taxon>
        <taxon>Aureitalea</taxon>
    </lineage>
</organism>
<evidence type="ECO:0000256" key="6">
    <source>
        <dbReference type="RuleBase" id="RU003797"/>
    </source>
</evidence>
<dbReference type="InterPro" id="IPR025657">
    <property type="entry name" value="RadC_JAB"/>
</dbReference>
<dbReference type="PANTHER" id="PTHR30471:SF3">
    <property type="entry name" value="UPF0758 PROTEIN YEES-RELATED"/>
    <property type="match status" value="1"/>
</dbReference>
<feature type="domain" description="MPN" evidence="7">
    <location>
        <begin position="115"/>
        <end position="237"/>
    </location>
</feature>
<dbReference type="PROSITE" id="PS01302">
    <property type="entry name" value="UPF0758"/>
    <property type="match status" value="1"/>
</dbReference>
<evidence type="ECO:0000256" key="4">
    <source>
        <dbReference type="ARBA" id="ARBA00022833"/>
    </source>
</evidence>
<evidence type="ECO:0000256" key="5">
    <source>
        <dbReference type="ARBA" id="ARBA00023049"/>
    </source>
</evidence>
<dbReference type="GO" id="GO:0008237">
    <property type="term" value="F:metallopeptidase activity"/>
    <property type="evidence" value="ECO:0007669"/>
    <property type="project" value="UniProtKB-KW"/>
</dbReference>
<proteinExistence type="inferred from homology"/>
<dbReference type="InterPro" id="IPR037518">
    <property type="entry name" value="MPN"/>
</dbReference>
<evidence type="ECO:0000313" key="9">
    <source>
        <dbReference type="Proteomes" id="UP000239800"/>
    </source>
</evidence>
<evidence type="ECO:0000256" key="3">
    <source>
        <dbReference type="ARBA" id="ARBA00022801"/>
    </source>
</evidence>
<gene>
    <name evidence="8" type="ORF">BST85_08690</name>
</gene>
<dbReference type="CDD" id="cd08071">
    <property type="entry name" value="MPN_DUF2466"/>
    <property type="match status" value="1"/>
</dbReference>
<keyword evidence="3" id="KW-0378">Hydrolase</keyword>
<dbReference type="InterPro" id="IPR001405">
    <property type="entry name" value="UPF0758"/>
</dbReference>
<evidence type="ECO:0000256" key="1">
    <source>
        <dbReference type="ARBA" id="ARBA00022670"/>
    </source>
</evidence>
<dbReference type="Pfam" id="PF20582">
    <property type="entry name" value="UPF0758_N"/>
    <property type="match status" value="1"/>
</dbReference>
<dbReference type="Pfam" id="PF04002">
    <property type="entry name" value="RadC"/>
    <property type="match status" value="1"/>
</dbReference>
<comment type="similarity">
    <text evidence="6">Belongs to the UPF0758 family.</text>
</comment>
<comment type="caution">
    <text evidence="8">The sequence shown here is derived from an EMBL/GenBank/DDBJ whole genome shotgun (WGS) entry which is preliminary data.</text>
</comment>
<keyword evidence="2" id="KW-0479">Metal-binding</keyword>
<dbReference type="EMBL" id="MQUB01000001">
    <property type="protein sequence ID" value="PQB04960.1"/>
    <property type="molecule type" value="Genomic_DNA"/>
</dbReference>
<keyword evidence="5" id="KW-0482">Metalloprotease</keyword>
<reference evidence="8 9" key="1">
    <citation type="submission" date="2016-11" db="EMBL/GenBank/DDBJ databases">
        <title>Trade-off between light-utilization and light-protection in marine flavobacteria.</title>
        <authorList>
            <person name="Kumagai Y."/>
        </authorList>
    </citation>
    <scope>NUCLEOTIDE SEQUENCE [LARGE SCALE GENOMIC DNA]</scope>
    <source>
        <strain evidence="8 9">NBRC 107741</strain>
    </source>
</reference>
<dbReference type="NCBIfam" id="NF000642">
    <property type="entry name" value="PRK00024.1"/>
    <property type="match status" value="1"/>
</dbReference>
<dbReference type="Proteomes" id="UP000239800">
    <property type="component" value="Unassembled WGS sequence"/>
</dbReference>
<dbReference type="PANTHER" id="PTHR30471">
    <property type="entry name" value="DNA REPAIR PROTEIN RADC"/>
    <property type="match status" value="1"/>
</dbReference>
<keyword evidence="9" id="KW-1185">Reference proteome</keyword>
<evidence type="ECO:0000313" key="8">
    <source>
        <dbReference type="EMBL" id="PQB04960.1"/>
    </source>
</evidence>
<dbReference type="InterPro" id="IPR020891">
    <property type="entry name" value="UPF0758_CS"/>
</dbReference>
<dbReference type="Gene3D" id="3.40.140.10">
    <property type="entry name" value="Cytidine Deaminase, domain 2"/>
    <property type="match status" value="1"/>
</dbReference>
<dbReference type="SUPFAM" id="SSF47781">
    <property type="entry name" value="RuvA domain 2-like"/>
    <property type="match status" value="1"/>
</dbReference>
<dbReference type="PROSITE" id="PS50249">
    <property type="entry name" value="MPN"/>
    <property type="match status" value="1"/>
</dbReference>
<dbReference type="GO" id="GO:0046872">
    <property type="term" value="F:metal ion binding"/>
    <property type="evidence" value="ECO:0007669"/>
    <property type="project" value="UniProtKB-KW"/>
</dbReference>
<keyword evidence="4" id="KW-0862">Zinc</keyword>
<dbReference type="InterPro" id="IPR046778">
    <property type="entry name" value="UPF0758_N"/>
</dbReference>
<dbReference type="NCBIfam" id="TIGR00608">
    <property type="entry name" value="radc"/>
    <property type="match status" value="1"/>
</dbReference>
<dbReference type="OrthoDB" id="9804482at2"/>
<dbReference type="AlphaFoldDB" id="A0A2S7KQS0"/>